<dbReference type="EC" id="3.4.14.-" evidence="6"/>
<evidence type="ECO:0000256" key="5">
    <source>
        <dbReference type="ARBA" id="ARBA00022801"/>
    </source>
</evidence>
<dbReference type="GO" id="GO:0043171">
    <property type="term" value="P:peptide catabolic process"/>
    <property type="evidence" value="ECO:0007669"/>
    <property type="project" value="UniProtKB-UniRule"/>
</dbReference>
<comment type="caution">
    <text evidence="8">The sequence shown here is derived from an EMBL/GenBank/DDBJ whole genome shotgun (WGS) entry which is preliminary data.</text>
</comment>
<dbReference type="InterPro" id="IPR009003">
    <property type="entry name" value="Peptidase_S1_PA"/>
</dbReference>
<evidence type="ECO:0000256" key="4">
    <source>
        <dbReference type="ARBA" id="ARBA00022729"/>
    </source>
</evidence>
<organism evidence="8 9">
    <name type="scientific">Rheinheimera salexigens</name>
    <dbReference type="NCBI Taxonomy" id="1628148"/>
    <lineage>
        <taxon>Bacteria</taxon>
        <taxon>Pseudomonadati</taxon>
        <taxon>Pseudomonadota</taxon>
        <taxon>Gammaproteobacteria</taxon>
        <taxon>Chromatiales</taxon>
        <taxon>Chromatiaceae</taxon>
        <taxon>Rheinheimera</taxon>
    </lineage>
</organism>
<dbReference type="EMBL" id="MKEK01000001">
    <property type="protein sequence ID" value="OEY70463.1"/>
    <property type="molecule type" value="Genomic_DNA"/>
</dbReference>
<dbReference type="InterPro" id="IPR019500">
    <property type="entry name" value="Pep_S46"/>
</dbReference>
<keyword evidence="6" id="KW-0720">Serine protease</keyword>
<dbReference type="SUPFAM" id="SSF50494">
    <property type="entry name" value="Trypsin-like serine proteases"/>
    <property type="match status" value="1"/>
</dbReference>
<comment type="similarity">
    <text evidence="1 6">Belongs to the peptidase S46 family.</text>
</comment>
<keyword evidence="2 6" id="KW-0031">Aminopeptidase</keyword>
<dbReference type="GO" id="GO:0006508">
    <property type="term" value="P:proteolysis"/>
    <property type="evidence" value="ECO:0007669"/>
    <property type="project" value="UniProtKB-KW"/>
</dbReference>
<protein>
    <recommendedName>
        <fullName evidence="6">Dipeptidyl-peptidase</fullName>
        <ecNumber evidence="6">3.4.14.-</ecNumber>
    </recommendedName>
</protein>
<evidence type="ECO:0000256" key="3">
    <source>
        <dbReference type="ARBA" id="ARBA00022670"/>
    </source>
</evidence>
<accession>A0A1E7Q8S6</accession>
<keyword evidence="3 6" id="KW-0645">Protease</keyword>
<evidence type="ECO:0000313" key="8">
    <source>
        <dbReference type="EMBL" id="OEY70463.1"/>
    </source>
</evidence>
<feature type="signal peptide" evidence="7">
    <location>
        <begin position="1"/>
        <end position="15"/>
    </location>
</feature>
<reference evidence="9" key="1">
    <citation type="submission" date="2016-09" db="EMBL/GenBank/DDBJ databases">
        <authorList>
            <person name="Wan X."/>
            <person name="Hou S."/>
        </authorList>
    </citation>
    <scope>NUCLEOTIDE SEQUENCE [LARGE SCALE GENOMIC DNA]</scope>
    <source>
        <strain evidence="9">KH87</strain>
    </source>
</reference>
<dbReference type="GO" id="GO:0008239">
    <property type="term" value="F:dipeptidyl-peptidase activity"/>
    <property type="evidence" value="ECO:0007669"/>
    <property type="project" value="UniProtKB-UniRule"/>
</dbReference>
<evidence type="ECO:0000256" key="6">
    <source>
        <dbReference type="RuleBase" id="RU366067"/>
    </source>
</evidence>
<dbReference type="GO" id="GO:0070009">
    <property type="term" value="F:serine-type aminopeptidase activity"/>
    <property type="evidence" value="ECO:0007669"/>
    <property type="project" value="UniProtKB-UniRule"/>
</dbReference>
<evidence type="ECO:0000256" key="1">
    <source>
        <dbReference type="ARBA" id="ARBA00010491"/>
    </source>
</evidence>
<gene>
    <name evidence="8" type="ORF">BI198_13470</name>
</gene>
<dbReference type="Proteomes" id="UP000242258">
    <property type="component" value="Unassembled WGS sequence"/>
</dbReference>
<sequence length="707" mass="79572">MASVALLLCCLSATANEGFWQTAQQTELATHLANNHANTKADIINKLTQLSLATAVKVNNCSGALVAKHGLVLTSNNCIADKIAQSAALSVEGLVANDNFAAIDANKELPLQGVKITIPQQVDDVTLVIKRQLDSQLTPQQRLIKLQQLTEPLLQQCELQTKLRCQLHTVDGGLQYKIVKSLEIQDVRLVYAPNAALAQLGQKADANAWPQYSADYVFLRGYVDLKGQTADFSLQNVPHQAESFLAFSTQGVSEHDDVLVAGFPMYSQRYQTAAAVSLQFEQLEPLQLQYHQQALGIIQKHTTSNSRLAETYQHQLYWLAKIITQEQKQLARFGHSSVIKNKLSQEAKLATWINGSLVRRQLYTQVVQRVTELNQQQYQQSRRDLTLENFNYVQLPSLAQQLYHYALLRQDQTSNSTALKQAKHELTQSMQHIAEHFDSRVDQSLALQFLAEYAKLPPEHRLADLDHYFALKDGFNVEIVRHKLEAIYRGSKLSDKAQREAWLTANVEQFVQSQDTLISFAVAMQKSHEKIQQQRQLLEAELAQAWPAYIEVWQAFNDANNLDFYADANGTLRLNVAQVKGYQPRDAVWYQPFSSAKGLIDNFGRTEAAPAVNKLMQQLQQTEYQSLPINFLTNADITSGHAGAVTLNWQGNIVGIVIDGACETVISDWHYDEQHSRAIHVDSRYILWQLQQDKAAKTLLTELSRAN</sequence>
<proteinExistence type="inferred from homology"/>
<comment type="function">
    <text evidence="6">Catalyzes the removal of dipeptides from the N-terminus of oligopeptides.</text>
</comment>
<keyword evidence="4 7" id="KW-0732">Signal</keyword>
<evidence type="ECO:0000256" key="2">
    <source>
        <dbReference type="ARBA" id="ARBA00022438"/>
    </source>
</evidence>
<dbReference type="PANTHER" id="PTHR38469:SF1">
    <property type="entry name" value="PERIPLASMIC PEPTIDASE SUBFAMILY S1B"/>
    <property type="match status" value="1"/>
</dbReference>
<evidence type="ECO:0000256" key="7">
    <source>
        <dbReference type="SAM" id="SignalP"/>
    </source>
</evidence>
<dbReference type="PANTHER" id="PTHR38469">
    <property type="entry name" value="PERIPLASMIC PEPTIDASE SUBFAMILY S1B"/>
    <property type="match status" value="1"/>
</dbReference>
<keyword evidence="5 6" id="KW-0378">Hydrolase</keyword>
<dbReference type="STRING" id="1628148.BI198_13470"/>
<dbReference type="Pfam" id="PF10459">
    <property type="entry name" value="Peptidase_S46"/>
    <property type="match status" value="1"/>
</dbReference>
<evidence type="ECO:0000313" key="9">
    <source>
        <dbReference type="Proteomes" id="UP000242258"/>
    </source>
</evidence>
<dbReference type="AlphaFoldDB" id="A0A1E7Q8S6"/>
<keyword evidence="9" id="KW-1185">Reference proteome</keyword>
<name>A0A1E7Q8S6_9GAMM</name>
<feature type="chain" id="PRO_5012317212" description="Dipeptidyl-peptidase" evidence="7">
    <location>
        <begin position="16"/>
        <end position="707"/>
    </location>
</feature>